<gene>
    <name evidence="1" type="ORF">A2818_02315</name>
</gene>
<dbReference type="STRING" id="1801737.A2818_02315"/>
<reference evidence="1 2" key="1">
    <citation type="journal article" date="2016" name="Nat. Commun.">
        <title>Thousands of microbial genomes shed light on interconnected biogeochemical processes in an aquifer system.</title>
        <authorList>
            <person name="Anantharaman K."/>
            <person name="Brown C.T."/>
            <person name="Hug L.A."/>
            <person name="Sharon I."/>
            <person name="Castelle C.J."/>
            <person name="Probst A.J."/>
            <person name="Thomas B.C."/>
            <person name="Singh A."/>
            <person name="Wilkins M.J."/>
            <person name="Karaoz U."/>
            <person name="Brodie E.L."/>
            <person name="Williams K.H."/>
            <person name="Hubbard S.S."/>
            <person name="Banfield J.F."/>
        </authorList>
    </citation>
    <scope>NUCLEOTIDE SEQUENCE [LARGE SCALE GENOMIC DNA]</scope>
</reference>
<name>A0A1F6UZ56_9BACT</name>
<evidence type="ECO:0000313" key="2">
    <source>
        <dbReference type="Proteomes" id="UP000177602"/>
    </source>
</evidence>
<sequence>MEFSPQMKKDMTKSRIKSDAQMLREGAEVSEDGVLIPTYKQQETAEVEMDMGLEKGILDAYESRVESIMRRAGITRTQVFDAMKSIKRYSENGERVSEVTLPQGTVTIRKKGPINSSYVSSFINGKSIPWSAVSDPGSPSSITDAADEVVRLLEELPKEKKDKLDRAA</sequence>
<dbReference type="EMBL" id="MFTN01000026">
    <property type="protein sequence ID" value="OGI62546.1"/>
    <property type="molecule type" value="Genomic_DNA"/>
</dbReference>
<accession>A0A1F6UZ56</accession>
<proteinExistence type="predicted"/>
<evidence type="ECO:0000313" key="1">
    <source>
        <dbReference type="EMBL" id="OGI62546.1"/>
    </source>
</evidence>
<dbReference type="Proteomes" id="UP000177602">
    <property type="component" value="Unassembled WGS sequence"/>
</dbReference>
<comment type="caution">
    <text evidence="1">The sequence shown here is derived from an EMBL/GenBank/DDBJ whole genome shotgun (WGS) entry which is preliminary data.</text>
</comment>
<organism evidence="1 2">
    <name type="scientific">Candidatus Nomurabacteria bacterium RIFCSPHIGHO2_01_FULL_40_12</name>
    <dbReference type="NCBI Taxonomy" id="1801737"/>
    <lineage>
        <taxon>Bacteria</taxon>
        <taxon>Candidatus Nomuraibacteriota</taxon>
    </lineage>
</organism>
<protein>
    <submittedName>
        <fullName evidence="1">Uncharacterized protein</fullName>
    </submittedName>
</protein>
<dbReference type="AlphaFoldDB" id="A0A1F6UZ56"/>